<dbReference type="Proteomes" id="UP000467841">
    <property type="component" value="Unassembled WGS sequence"/>
</dbReference>
<accession>A0A6D2HFQ9</accession>
<protein>
    <submittedName>
        <fullName evidence="2">Uncharacterized protein</fullName>
    </submittedName>
</protein>
<name>A0A6D2HFQ9_9BRAS</name>
<organism evidence="2 4">
    <name type="scientific">Microthlaspi erraticum</name>
    <dbReference type="NCBI Taxonomy" id="1685480"/>
    <lineage>
        <taxon>Eukaryota</taxon>
        <taxon>Viridiplantae</taxon>
        <taxon>Streptophyta</taxon>
        <taxon>Embryophyta</taxon>
        <taxon>Tracheophyta</taxon>
        <taxon>Spermatophyta</taxon>
        <taxon>Magnoliopsida</taxon>
        <taxon>eudicotyledons</taxon>
        <taxon>Gunneridae</taxon>
        <taxon>Pentapetalae</taxon>
        <taxon>rosids</taxon>
        <taxon>malvids</taxon>
        <taxon>Brassicales</taxon>
        <taxon>Brassicaceae</taxon>
        <taxon>Coluteocarpeae</taxon>
        <taxon>Microthlaspi</taxon>
    </lineage>
</organism>
<reference evidence="2 4" key="1">
    <citation type="submission" date="2020-01" db="EMBL/GenBank/DDBJ databases">
        <authorList>
            <person name="Mishra B."/>
        </authorList>
    </citation>
    <scope>NUCLEOTIDE SEQUENCE [LARGE SCALE GENOMIC DNA]</scope>
</reference>
<proteinExistence type="predicted"/>
<evidence type="ECO:0000313" key="2">
    <source>
        <dbReference type="EMBL" id="CAA7014447.1"/>
    </source>
</evidence>
<dbReference type="EMBL" id="CACVBM020001134">
    <property type="protein sequence ID" value="CAA7033562.1"/>
    <property type="molecule type" value="Genomic_DNA"/>
</dbReference>
<dbReference type="AlphaFoldDB" id="A0A6D2HFQ9"/>
<evidence type="ECO:0000313" key="4">
    <source>
        <dbReference type="Proteomes" id="UP000467841"/>
    </source>
</evidence>
<evidence type="ECO:0000313" key="3">
    <source>
        <dbReference type="EMBL" id="CAA7033562.1"/>
    </source>
</evidence>
<feature type="region of interest" description="Disordered" evidence="1">
    <location>
        <begin position="1"/>
        <end position="31"/>
    </location>
</feature>
<dbReference type="EMBL" id="CACVBM020000111">
    <property type="protein sequence ID" value="CAA7014447.1"/>
    <property type="molecule type" value="Genomic_DNA"/>
</dbReference>
<evidence type="ECO:0000256" key="1">
    <source>
        <dbReference type="SAM" id="MobiDB-lite"/>
    </source>
</evidence>
<gene>
    <name evidence="2" type="ORF">MERR_LOCUS1681</name>
    <name evidence="3" type="ORF">MERR_LOCUS20797</name>
</gene>
<sequence>MAIESFHRFGRRNRTVSHQSGGGAIDLPRSRDPITREFITPVPPSTRFYSAKHASSTLSAAALRPTQKSQIHFGFNPRGDGFFVQGASKALGLSR</sequence>
<keyword evidence="4" id="KW-1185">Reference proteome</keyword>